<keyword evidence="1" id="KW-1133">Transmembrane helix</keyword>
<accession>A0AAD8BWD1</accession>
<evidence type="ECO:0008006" key="4">
    <source>
        <dbReference type="Google" id="ProtNLM"/>
    </source>
</evidence>
<dbReference type="Proteomes" id="UP001233172">
    <property type="component" value="Unassembled WGS sequence"/>
</dbReference>
<dbReference type="SUPFAM" id="SSF48726">
    <property type="entry name" value="Immunoglobulin"/>
    <property type="match status" value="1"/>
</dbReference>
<dbReference type="InterPro" id="IPR036179">
    <property type="entry name" value="Ig-like_dom_sf"/>
</dbReference>
<dbReference type="EMBL" id="JASAOG010000030">
    <property type="protein sequence ID" value="KAK0061403.1"/>
    <property type="molecule type" value="Genomic_DNA"/>
</dbReference>
<dbReference type="AlphaFoldDB" id="A0AAD8BWD1"/>
<gene>
    <name evidence="2" type="ORF">Bpfe_009209</name>
</gene>
<keyword evidence="1" id="KW-0812">Transmembrane</keyword>
<comment type="caution">
    <text evidence="2">The sequence shown here is derived from an EMBL/GenBank/DDBJ whole genome shotgun (WGS) entry which is preliminary data.</text>
</comment>
<reference evidence="2" key="1">
    <citation type="journal article" date="2023" name="PLoS Negl. Trop. Dis.">
        <title>A genome sequence for Biomphalaria pfeifferi, the major vector snail for the human-infecting parasite Schistosoma mansoni.</title>
        <authorList>
            <person name="Bu L."/>
            <person name="Lu L."/>
            <person name="Laidemitt M.R."/>
            <person name="Zhang S.M."/>
            <person name="Mutuku M."/>
            <person name="Mkoji G."/>
            <person name="Steinauer M."/>
            <person name="Loker E.S."/>
        </authorList>
    </citation>
    <scope>NUCLEOTIDE SEQUENCE</scope>
    <source>
        <strain evidence="2">KasaAsao</strain>
    </source>
</reference>
<evidence type="ECO:0000313" key="3">
    <source>
        <dbReference type="Proteomes" id="UP001233172"/>
    </source>
</evidence>
<keyword evidence="3" id="KW-1185">Reference proteome</keyword>
<sequence>MCLPAALTKTMNFRKNTAGSNKVVLEWTRTSEFQCRTPAGKGIQIPATGAKVNFADRCLVKLSDPYIRIKSFIVQCSGHFWDFRYFVASQKEFLAQTSQLDCHCDMASVIQLGCLFVLLFGQSVLAYFYRIPLNYALHREKLINSRARASYYRPYRHRHGKNLELNMEVGTEVRLHCSRKDTIIWKVYDREVSRCEQDHCENLERKDYVATVVGKQSGWNFQLITVEIVFHANRSVHIYCLDNSNSWPSIDSWIVFVSTKFLDFSANNQSHELSLTPGSDLTLECRRLIKSDSRMSYVGLSGCKDEANTKHGKVIPLSVSPCTSDYMSLKANISSKNSIVAMGSSVVFTCSHQGGPESTLTLYRDSPDQVLQQAYSHNELFYTMSNISCGLHFQVFCMIDYSRDFRSMNVSSEPCEDKNITFSANDKSRELDVLPDSLVLFKCETNLPNVSEMFLYNNTISNAINKGISNVINKGINPGVIRFYLSDFRPGSSFLIGCFVKAELLTTYSELLVTVKQDNCCVGILVAAGTTPVLVLLGLSIYFIIKHRQKKLQESAAKKMFIDQVSDEKAMLIDQAMPNDETPEPPPLEEITSKSRLEFIASLENKLSGCSLYTPAFILEKAQ</sequence>
<evidence type="ECO:0000256" key="1">
    <source>
        <dbReference type="SAM" id="Phobius"/>
    </source>
</evidence>
<evidence type="ECO:0000313" key="2">
    <source>
        <dbReference type="EMBL" id="KAK0061403.1"/>
    </source>
</evidence>
<name>A0AAD8BWD1_BIOPF</name>
<feature type="transmembrane region" description="Helical" evidence="1">
    <location>
        <begin position="522"/>
        <end position="545"/>
    </location>
</feature>
<protein>
    <recommendedName>
        <fullName evidence="4">Ig-like domain-containing protein</fullName>
    </recommendedName>
</protein>
<organism evidence="2 3">
    <name type="scientific">Biomphalaria pfeifferi</name>
    <name type="common">Bloodfluke planorb</name>
    <name type="synonym">Freshwater snail</name>
    <dbReference type="NCBI Taxonomy" id="112525"/>
    <lineage>
        <taxon>Eukaryota</taxon>
        <taxon>Metazoa</taxon>
        <taxon>Spiralia</taxon>
        <taxon>Lophotrochozoa</taxon>
        <taxon>Mollusca</taxon>
        <taxon>Gastropoda</taxon>
        <taxon>Heterobranchia</taxon>
        <taxon>Euthyneura</taxon>
        <taxon>Panpulmonata</taxon>
        <taxon>Hygrophila</taxon>
        <taxon>Lymnaeoidea</taxon>
        <taxon>Planorbidae</taxon>
        <taxon>Biomphalaria</taxon>
    </lineage>
</organism>
<reference evidence="2" key="2">
    <citation type="submission" date="2023-04" db="EMBL/GenBank/DDBJ databases">
        <authorList>
            <person name="Bu L."/>
            <person name="Lu L."/>
            <person name="Laidemitt M.R."/>
            <person name="Zhang S.M."/>
            <person name="Mutuku M."/>
            <person name="Mkoji G."/>
            <person name="Steinauer M."/>
            <person name="Loker E.S."/>
        </authorList>
    </citation>
    <scope>NUCLEOTIDE SEQUENCE</scope>
    <source>
        <strain evidence="2">KasaAsao</strain>
        <tissue evidence="2">Whole Snail</tissue>
    </source>
</reference>
<feature type="transmembrane region" description="Helical" evidence="1">
    <location>
        <begin position="109"/>
        <end position="129"/>
    </location>
</feature>
<proteinExistence type="predicted"/>
<keyword evidence="1" id="KW-0472">Membrane</keyword>